<dbReference type="Pfam" id="PF04457">
    <property type="entry name" value="MJ1316"/>
    <property type="match status" value="1"/>
</dbReference>
<dbReference type="OrthoDB" id="14794at2157"/>
<reference evidence="2" key="4">
    <citation type="journal article" date="2023" name="Microbiol. Resour. Announc.">
        <title>Complete Genome Sequence of Vulcanisaeta souniana Strain IC-059, a Hyperthermophilic Archaeon Isolated from Hot Spring Water in Japan.</title>
        <authorList>
            <person name="Kato S."/>
            <person name="Itoh T."/>
            <person name="Wu L."/>
            <person name="Ma J."/>
            <person name="Ohkuma M."/>
        </authorList>
    </citation>
    <scope>NUCLEOTIDE SEQUENCE</scope>
    <source>
        <strain evidence="2">JCM 11219</strain>
    </source>
</reference>
<evidence type="ECO:0000313" key="2">
    <source>
        <dbReference type="EMBL" id="BDR93523.1"/>
    </source>
</evidence>
<feature type="domain" description="MJ1316 RNA cyclic group end recognition" evidence="1">
    <location>
        <begin position="1"/>
        <end position="80"/>
    </location>
</feature>
<sequence>MVTIRDVLNKLKWTNQINNYIVVYVSRGSPNNEEVVELSRVIMISKDGFTYISNRGRETYIPYHRVIEIRHRDGTVIFHRNVPH</sequence>
<gene>
    <name evidence="3" type="ORF">GCM10007112_13280</name>
    <name evidence="2" type="ORF">Vsou_26160</name>
</gene>
<dbReference type="EMBL" id="BMNM01000004">
    <property type="protein sequence ID" value="GGI77826.1"/>
    <property type="molecule type" value="Genomic_DNA"/>
</dbReference>
<dbReference type="RefSeq" id="WP_188603222.1">
    <property type="nucleotide sequence ID" value="NZ_AP026830.1"/>
</dbReference>
<evidence type="ECO:0000259" key="1">
    <source>
        <dbReference type="Pfam" id="PF04457"/>
    </source>
</evidence>
<evidence type="ECO:0000313" key="4">
    <source>
        <dbReference type="Proteomes" id="UP000657075"/>
    </source>
</evidence>
<evidence type="ECO:0000313" key="3">
    <source>
        <dbReference type="EMBL" id="GGI77826.1"/>
    </source>
</evidence>
<reference evidence="3" key="1">
    <citation type="journal article" date="2014" name="Int. J. Syst. Evol. Microbiol.">
        <title>Complete genome sequence of Corynebacterium casei LMG S-19264T (=DSM 44701T), isolated from a smear-ripened cheese.</title>
        <authorList>
            <consortium name="US DOE Joint Genome Institute (JGI-PGF)"/>
            <person name="Walter F."/>
            <person name="Albersmeier A."/>
            <person name="Kalinowski J."/>
            <person name="Ruckert C."/>
        </authorList>
    </citation>
    <scope>NUCLEOTIDE SEQUENCE</scope>
    <source>
        <strain evidence="3">JCM 11219</strain>
    </source>
</reference>
<dbReference type="AlphaFoldDB" id="A0A830E6Z3"/>
<organism evidence="3 4">
    <name type="scientific">Vulcanisaeta souniana JCM 11219</name>
    <dbReference type="NCBI Taxonomy" id="1293586"/>
    <lineage>
        <taxon>Archaea</taxon>
        <taxon>Thermoproteota</taxon>
        <taxon>Thermoprotei</taxon>
        <taxon>Thermoproteales</taxon>
        <taxon>Thermoproteaceae</taxon>
        <taxon>Vulcanisaeta</taxon>
    </lineage>
</organism>
<proteinExistence type="predicted"/>
<dbReference type="Proteomes" id="UP000657075">
    <property type="component" value="Unassembled WGS sequence"/>
</dbReference>
<keyword evidence="5" id="KW-1185">Reference proteome</keyword>
<dbReference type="InterPro" id="IPR040459">
    <property type="entry name" value="MJ1316"/>
</dbReference>
<reference evidence="3" key="2">
    <citation type="submission" date="2020-09" db="EMBL/GenBank/DDBJ databases">
        <authorList>
            <person name="Sun Q."/>
            <person name="Ohkuma M."/>
        </authorList>
    </citation>
    <scope>NUCLEOTIDE SEQUENCE</scope>
    <source>
        <strain evidence="3">JCM 11219</strain>
    </source>
</reference>
<dbReference type="EMBL" id="AP026830">
    <property type="protein sequence ID" value="BDR93523.1"/>
    <property type="molecule type" value="Genomic_DNA"/>
</dbReference>
<name>A0A830E6Z3_9CREN</name>
<dbReference type="Proteomes" id="UP001060771">
    <property type="component" value="Chromosome"/>
</dbReference>
<accession>A0A830E6Z3</accession>
<protein>
    <recommendedName>
        <fullName evidence="1">MJ1316 RNA cyclic group end recognition domain-containing protein</fullName>
    </recommendedName>
</protein>
<reference evidence="5" key="3">
    <citation type="submission" date="2022-09" db="EMBL/GenBank/DDBJ databases">
        <title>Complete genome sequence of Vulcanisaeta souniana.</title>
        <authorList>
            <person name="Kato S."/>
            <person name="Itoh T."/>
            <person name="Ohkuma M."/>
        </authorList>
    </citation>
    <scope>NUCLEOTIDE SEQUENCE [LARGE SCALE GENOMIC DNA]</scope>
    <source>
        <strain evidence="5">JCM 11219</strain>
    </source>
</reference>
<dbReference type="GeneID" id="76208156"/>
<evidence type="ECO:0000313" key="5">
    <source>
        <dbReference type="Proteomes" id="UP001060771"/>
    </source>
</evidence>